<proteinExistence type="predicted"/>
<name>A0A8S9UQA2_PHYIN</name>
<sequence length="167" mass="18681">MNRTWNQDKTLLESADATHIQFAFDKTWRLLSSVYLSDPKGCHFKGELLIDDPENTAAITYCVSYPLEPGSSTSLVIYNAFDGLYSDEHAWLVVRPSESPNGPATMLQSFTQLKLTNLDGKQDINGSRSNLFMRLVKMSDEEDLAMQLLLISEPQSGSPSNLDVMEL</sequence>
<protein>
    <submittedName>
        <fullName evidence="1">Uncharacterized protein</fullName>
    </submittedName>
</protein>
<gene>
    <name evidence="1" type="ORF">GN958_ATG09277</name>
</gene>
<comment type="caution">
    <text evidence="1">The sequence shown here is derived from an EMBL/GenBank/DDBJ whole genome shotgun (WGS) entry which is preliminary data.</text>
</comment>
<dbReference type="AlphaFoldDB" id="A0A8S9UQA2"/>
<reference evidence="1" key="1">
    <citation type="submission" date="2020-03" db="EMBL/GenBank/DDBJ databases">
        <title>Hybrid Assembly of Korean Phytophthora infestans isolates.</title>
        <authorList>
            <person name="Prokchorchik M."/>
            <person name="Lee Y."/>
            <person name="Seo J."/>
            <person name="Cho J.-H."/>
            <person name="Park Y.-E."/>
            <person name="Jang D.-C."/>
            <person name="Im J.-S."/>
            <person name="Choi J.-G."/>
            <person name="Park H.-J."/>
            <person name="Lee G.-B."/>
            <person name="Lee Y.-G."/>
            <person name="Hong S.-Y."/>
            <person name="Cho K."/>
            <person name="Sohn K.H."/>
        </authorList>
    </citation>
    <scope>NUCLEOTIDE SEQUENCE</scope>
    <source>
        <strain evidence="1">KR_2_A2</strain>
    </source>
</reference>
<evidence type="ECO:0000313" key="2">
    <source>
        <dbReference type="Proteomes" id="UP000704712"/>
    </source>
</evidence>
<dbReference type="Proteomes" id="UP000704712">
    <property type="component" value="Unassembled WGS sequence"/>
</dbReference>
<accession>A0A8S9UQA2</accession>
<dbReference type="EMBL" id="JAACNO010001322">
    <property type="protein sequence ID" value="KAF4141572.1"/>
    <property type="molecule type" value="Genomic_DNA"/>
</dbReference>
<evidence type="ECO:0000313" key="1">
    <source>
        <dbReference type="EMBL" id="KAF4141572.1"/>
    </source>
</evidence>
<organism evidence="1 2">
    <name type="scientific">Phytophthora infestans</name>
    <name type="common">Potato late blight agent</name>
    <name type="synonym">Botrytis infestans</name>
    <dbReference type="NCBI Taxonomy" id="4787"/>
    <lineage>
        <taxon>Eukaryota</taxon>
        <taxon>Sar</taxon>
        <taxon>Stramenopiles</taxon>
        <taxon>Oomycota</taxon>
        <taxon>Peronosporomycetes</taxon>
        <taxon>Peronosporales</taxon>
        <taxon>Peronosporaceae</taxon>
        <taxon>Phytophthora</taxon>
    </lineage>
</organism>